<dbReference type="PANTHER" id="PTHR30055:SF238">
    <property type="entry name" value="MYCOFACTOCIN BIOSYNTHESIS TRANSCRIPTIONAL REGULATOR MFTR-RELATED"/>
    <property type="match status" value="1"/>
</dbReference>
<feature type="region of interest" description="Disordered" evidence="5">
    <location>
        <begin position="1"/>
        <end position="34"/>
    </location>
</feature>
<dbReference type="PANTHER" id="PTHR30055">
    <property type="entry name" value="HTH-TYPE TRANSCRIPTIONAL REGULATOR RUTR"/>
    <property type="match status" value="1"/>
</dbReference>
<dbReference type="Gene3D" id="1.10.357.10">
    <property type="entry name" value="Tetracycline Repressor, domain 2"/>
    <property type="match status" value="1"/>
</dbReference>
<dbReference type="Gene3D" id="1.10.10.60">
    <property type="entry name" value="Homeodomain-like"/>
    <property type="match status" value="1"/>
</dbReference>
<keyword evidence="2 4" id="KW-0238">DNA-binding</keyword>
<organism evidence="7 8">
    <name type="scientific">Nocardia cyriacigeorgica</name>
    <dbReference type="NCBI Taxonomy" id="135487"/>
    <lineage>
        <taxon>Bacteria</taxon>
        <taxon>Bacillati</taxon>
        <taxon>Actinomycetota</taxon>
        <taxon>Actinomycetes</taxon>
        <taxon>Mycobacteriales</taxon>
        <taxon>Nocardiaceae</taxon>
        <taxon>Nocardia</taxon>
    </lineage>
</organism>
<name>A0A5R8NPG5_9NOCA</name>
<dbReference type="InterPro" id="IPR009057">
    <property type="entry name" value="Homeodomain-like_sf"/>
</dbReference>
<dbReference type="Proteomes" id="UP000306378">
    <property type="component" value="Unassembled WGS sequence"/>
</dbReference>
<evidence type="ECO:0000256" key="2">
    <source>
        <dbReference type="ARBA" id="ARBA00023125"/>
    </source>
</evidence>
<evidence type="ECO:0000256" key="5">
    <source>
        <dbReference type="SAM" id="MobiDB-lite"/>
    </source>
</evidence>
<dbReference type="PROSITE" id="PS50977">
    <property type="entry name" value="HTH_TETR_2"/>
    <property type="match status" value="1"/>
</dbReference>
<proteinExistence type="predicted"/>
<dbReference type="PRINTS" id="PR00455">
    <property type="entry name" value="HTHTETR"/>
</dbReference>
<comment type="caution">
    <text evidence="7">The sequence shown here is derived from an EMBL/GenBank/DDBJ whole genome shotgun (WGS) entry which is preliminary data.</text>
</comment>
<evidence type="ECO:0000256" key="4">
    <source>
        <dbReference type="PROSITE-ProRule" id="PRU00335"/>
    </source>
</evidence>
<dbReference type="Pfam" id="PF00440">
    <property type="entry name" value="TetR_N"/>
    <property type="match status" value="1"/>
</dbReference>
<keyword evidence="3" id="KW-0804">Transcription</keyword>
<dbReference type="InterPro" id="IPR050109">
    <property type="entry name" value="HTH-type_TetR-like_transc_reg"/>
</dbReference>
<keyword evidence="1" id="KW-0805">Transcription regulation</keyword>
<dbReference type="AlphaFoldDB" id="A0A5R8NPG5"/>
<gene>
    <name evidence="7" type="ORF">FEK34_16560</name>
</gene>
<dbReference type="GO" id="GO:0003700">
    <property type="term" value="F:DNA-binding transcription factor activity"/>
    <property type="evidence" value="ECO:0007669"/>
    <property type="project" value="TreeGrafter"/>
</dbReference>
<feature type="domain" description="HTH tetR-type" evidence="6">
    <location>
        <begin position="44"/>
        <end position="104"/>
    </location>
</feature>
<evidence type="ECO:0000313" key="8">
    <source>
        <dbReference type="Proteomes" id="UP000306378"/>
    </source>
</evidence>
<feature type="DNA-binding region" description="H-T-H motif" evidence="4">
    <location>
        <begin position="67"/>
        <end position="86"/>
    </location>
</feature>
<dbReference type="GO" id="GO:0000976">
    <property type="term" value="F:transcription cis-regulatory region binding"/>
    <property type="evidence" value="ECO:0007669"/>
    <property type="project" value="TreeGrafter"/>
</dbReference>
<evidence type="ECO:0000256" key="1">
    <source>
        <dbReference type="ARBA" id="ARBA00023015"/>
    </source>
</evidence>
<dbReference type="InterPro" id="IPR001647">
    <property type="entry name" value="HTH_TetR"/>
</dbReference>
<evidence type="ECO:0000259" key="6">
    <source>
        <dbReference type="PROSITE" id="PS50977"/>
    </source>
</evidence>
<dbReference type="SUPFAM" id="SSF46689">
    <property type="entry name" value="Homeodomain-like"/>
    <property type="match status" value="1"/>
</dbReference>
<evidence type="ECO:0000256" key="3">
    <source>
        <dbReference type="ARBA" id="ARBA00023163"/>
    </source>
</evidence>
<evidence type="ECO:0000313" key="7">
    <source>
        <dbReference type="EMBL" id="TLF76537.1"/>
    </source>
</evidence>
<sequence>MPSRTYAPPRPVSSRAWTCPSSPAARIRTSEPPVAESLRDRQKALVRQDIQRAALRLFAERGFDAVTTEEIAAAAGIGHSTYFRYVTSKEDLLLGTLRRAGAAIVENLQARPRSESPEEALCQASLRWSRAFVDDEEALDHWRAAIRATPHLLDRVAVVGPFERAQLTKLLGERMDVHPDEDIRPGLLVHTLLAAAEFAFLRWLERDDPRGPTLHQLTEQALEGTRTQCWK</sequence>
<protein>
    <submittedName>
        <fullName evidence="7">TetR family transcriptional regulator</fullName>
    </submittedName>
</protein>
<accession>A0A5R8NPG5</accession>
<reference evidence="7 8" key="1">
    <citation type="submission" date="2019-05" db="EMBL/GenBank/DDBJ databases">
        <title>Genomes sequences of two Nocardia cyriacigeorgica environmental isolates, type strains Nocardia asteroides ATCC 19247 and Nocardia cyriacigeorgica DSM 44484.</title>
        <authorList>
            <person name="Vautrin F."/>
            <person name="Bergeron E."/>
            <person name="Dubost A."/>
            <person name="Abrouk D."/>
            <person name="Rodriguez Nava V."/>
            <person name="Pujic P."/>
        </authorList>
    </citation>
    <scope>NUCLEOTIDE SEQUENCE [LARGE SCALE GENOMIC DNA]</scope>
    <source>
        <strain evidence="7 8">EML 446</strain>
    </source>
</reference>
<dbReference type="EMBL" id="VBUT01000006">
    <property type="protein sequence ID" value="TLF76537.1"/>
    <property type="molecule type" value="Genomic_DNA"/>
</dbReference>